<evidence type="ECO:0000256" key="3">
    <source>
        <dbReference type="ARBA" id="ARBA00022989"/>
    </source>
</evidence>
<feature type="non-terminal residue" evidence="8">
    <location>
        <position position="1"/>
    </location>
</feature>
<sequence>RPPPPAAAAPAGALPPPARVPSEGDGGGRGSARGAARGRVRAAGAREAPCAGGAPGAPRGRRPLAARGRGRPRRGRGEPAPAWGKAYGSACAEQHRQRSPSPPAGTCGSADGATRSTGFARQPEPAGQPQARPRRARHAVNFRSASSRGSASSCGTDAPTMAALVAERSLEVHQKLQALLAEGSAEQPPQAAGQPQERASRRLHSGRSQSGPASDLDSSAIAESPVEPGRCQPHIWRCTEHNSGEDQARSVALGALPMVAPQRSVQPRSRRPSVRSMWSAARSMFVGDNLSLAPVESQPGATSAMDMIEHDTVRSYDLKPFWRQATPRHDVCSAERGTSFMGSRMPWPVRKWLSRFDVGPSLTRFRVKQLVTSARYEVCVMMLIMANSIFIGYQVEHEAHTRKEMQRSLEIEAFFCVVFTLELVVKVYALSWTFWSGSEVSWNLFDIFVVVLMILDFFVSVSQPTAESSLWSQGQVLRVLRVLRVVRFMRSVRQLRFFMQLRIMIQSIMFSLRPLLWATIVLVGMFYMFGIILTQGVIDSLKEHDSWDDESSAELRSCFGTLEGTALSLFQAMSGGINWGELFAVLSPLALPFKCVFLFYVLFAIFGAANVLALLMGLTVFRGDRQPLGAQR</sequence>
<dbReference type="Gene3D" id="1.20.120.350">
    <property type="entry name" value="Voltage-gated potassium channels. Chain C"/>
    <property type="match status" value="1"/>
</dbReference>
<feature type="compositionally biased region" description="Low complexity" evidence="5">
    <location>
        <begin position="120"/>
        <end position="131"/>
    </location>
</feature>
<feature type="compositionally biased region" description="Low complexity" evidence="5">
    <location>
        <begin position="143"/>
        <end position="153"/>
    </location>
</feature>
<dbReference type="Pfam" id="PF00520">
    <property type="entry name" value="Ion_trans"/>
    <property type="match status" value="1"/>
</dbReference>
<evidence type="ECO:0000256" key="6">
    <source>
        <dbReference type="SAM" id="Phobius"/>
    </source>
</evidence>
<dbReference type="Proteomes" id="UP001189429">
    <property type="component" value="Unassembled WGS sequence"/>
</dbReference>
<dbReference type="EMBL" id="CAUYUJ010014529">
    <property type="protein sequence ID" value="CAK0842661.1"/>
    <property type="molecule type" value="Genomic_DNA"/>
</dbReference>
<comment type="caution">
    <text evidence="8">The sequence shown here is derived from an EMBL/GenBank/DDBJ whole genome shotgun (WGS) entry which is preliminary data.</text>
</comment>
<dbReference type="InterPro" id="IPR027359">
    <property type="entry name" value="Volt_channel_dom_sf"/>
</dbReference>
<comment type="subcellular location">
    <subcellularLocation>
        <location evidence="1">Membrane</location>
        <topology evidence="1">Multi-pass membrane protein</topology>
    </subcellularLocation>
</comment>
<keyword evidence="3 6" id="KW-1133">Transmembrane helix</keyword>
<feature type="compositionally biased region" description="Low complexity" evidence="5">
    <location>
        <begin position="32"/>
        <end position="58"/>
    </location>
</feature>
<feature type="domain" description="Ion transport" evidence="7">
    <location>
        <begin position="376"/>
        <end position="618"/>
    </location>
</feature>
<evidence type="ECO:0000313" key="8">
    <source>
        <dbReference type="EMBL" id="CAK0842661.1"/>
    </source>
</evidence>
<feature type="compositionally biased region" description="Pro residues" evidence="5">
    <location>
        <begin position="1"/>
        <end position="19"/>
    </location>
</feature>
<keyword evidence="9" id="KW-1185">Reference proteome</keyword>
<dbReference type="SUPFAM" id="SSF81324">
    <property type="entry name" value="Voltage-gated potassium channels"/>
    <property type="match status" value="1"/>
</dbReference>
<evidence type="ECO:0000313" key="9">
    <source>
        <dbReference type="Proteomes" id="UP001189429"/>
    </source>
</evidence>
<evidence type="ECO:0000259" key="7">
    <source>
        <dbReference type="Pfam" id="PF00520"/>
    </source>
</evidence>
<dbReference type="Gene3D" id="1.10.287.70">
    <property type="match status" value="1"/>
</dbReference>
<gene>
    <name evidence="8" type="ORF">PCOR1329_LOCUS37363</name>
</gene>
<reference evidence="8" key="1">
    <citation type="submission" date="2023-10" db="EMBL/GenBank/DDBJ databases">
        <authorList>
            <person name="Chen Y."/>
            <person name="Shah S."/>
            <person name="Dougan E. K."/>
            <person name="Thang M."/>
            <person name="Chan C."/>
        </authorList>
    </citation>
    <scope>NUCLEOTIDE SEQUENCE [LARGE SCALE GENOMIC DNA]</scope>
</reference>
<dbReference type="InterPro" id="IPR043203">
    <property type="entry name" value="VGCC_Ca_Na"/>
</dbReference>
<feature type="transmembrane region" description="Helical" evidence="6">
    <location>
        <begin position="413"/>
        <end position="434"/>
    </location>
</feature>
<keyword evidence="4 6" id="KW-0472">Membrane</keyword>
<feature type="transmembrane region" description="Helical" evidence="6">
    <location>
        <begin position="597"/>
        <end position="621"/>
    </location>
</feature>
<proteinExistence type="predicted"/>
<feature type="compositionally biased region" description="Low complexity" evidence="5">
    <location>
        <begin position="185"/>
        <end position="197"/>
    </location>
</feature>
<feature type="transmembrane region" description="Helical" evidence="6">
    <location>
        <begin position="515"/>
        <end position="538"/>
    </location>
</feature>
<feature type="region of interest" description="Disordered" evidence="5">
    <location>
        <begin position="183"/>
        <end position="233"/>
    </location>
</feature>
<feature type="transmembrane region" description="Helical" evidence="6">
    <location>
        <begin position="374"/>
        <end position="393"/>
    </location>
</feature>
<accession>A0ABN9TB91</accession>
<feature type="transmembrane region" description="Helical" evidence="6">
    <location>
        <begin position="440"/>
        <end position="459"/>
    </location>
</feature>
<dbReference type="PANTHER" id="PTHR10037:SF62">
    <property type="entry name" value="SODIUM CHANNEL PROTEIN 60E"/>
    <property type="match status" value="1"/>
</dbReference>
<evidence type="ECO:0000256" key="2">
    <source>
        <dbReference type="ARBA" id="ARBA00022692"/>
    </source>
</evidence>
<protein>
    <recommendedName>
        <fullName evidence="7">Ion transport domain-containing protein</fullName>
    </recommendedName>
</protein>
<feature type="compositionally biased region" description="Basic residues" evidence="5">
    <location>
        <begin position="59"/>
        <end position="74"/>
    </location>
</feature>
<name>A0ABN9TB91_9DINO</name>
<evidence type="ECO:0000256" key="4">
    <source>
        <dbReference type="ARBA" id="ARBA00023136"/>
    </source>
</evidence>
<dbReference type="PANTHER" id="PTHR10037">
    <property type="entry name" value="VOLTAGE-GATED CATION CHANNEL CALCIUM AND SODIUM"/>
    <property type="match status" value="1"/>
</dbReference>
<dbReference type="InterPro" id="IPR005821">
    <property type="entry name" value="Ion_trans_dom"/>
</dbReference>
<evidence type="ECO:0000256" key="1">
    <source>
        <dbReference type="ARBA" id="ARBA00004141"/>
    </source>
</evidence>
<evidence type="ECO:0000256" key="5">
    <source>
        <dbReference type="SAM" id="MobiDB-lite"/>
    </source>
</evidence>
<feature type="region of interest" description="Disordered" evidence="5">
    <location>
        <begin position="1"/>
        <end position="157"/>
    </location>
</feature>
<organism evidence="8 9">
    <name type="scientific">Prorocentrum cordatum</name>
    <dbReference type="NCBI Taxonomy" id="2364126"/>
    <lineage>
        <taxon>Eukaryota</taxon>
        <taxon>Sar</taxon>
        <taxon>Alveolata</taxon>
        <taxon>Dinophyceae</taxon>
        <taxon>Prorocentrales</taxon>
        <taxon>Prorocentraceae</taxon>
        <taxon>Prorocentrum</taxon>
    </lineage>
</organism>
<keyword evidence="2 6" id="KW-0812">Transmembrane</keyword>